<evidence type="ECO:0000313" key="4">
    <source>
        <dbReference type="Proteomes" id="UP000002482"/>
    </source>
</evidence>
<dbReference type="InterPro" id="IPR015424">
    <property type="entry name" value="PyrdxlP-dep_Trfase"/>
</dbReference>
<dbReference type="SUPFAM" id="SSF53383">
    <property type="entry name" value="PLP-dependent transferases"/>
    <property type="match status" value="1"/>
</dbReference>
<sequence length="462" mass="49908">MAGHDAISARYPQGLLFPEAVMREVRGRFLQVDHDHAGRPRLYFDNAGGSFRLKAAVERFAQIDAVPDNTERIHPVARELQAIQATGTDDLRMMLNAEGGSVHAALTASGAMFEMVRAIALNVPGTNMVTTVLEHPSSYDAMERYARETGRELRVAPSNPATGGVDVDAIVRLVDEGTTLLNVIYASNISGAKLDLERIVAAARAAKPDLYIVVDAVQHAPHGLIDLQKTPVDGINLAPYKFFGCRGSGLAWLSDRAAALPHHKLSAKPEGFWDLGSSSPWQFAVVTEIADYVCWLGCQALKELPELAAALDAGADAGEPPRRALFAAGIERIMLHERALLARLLDGDGTTHRGLRGMPGVQVFLDHPDLTLRDLIIAIGIDGVDCTQAVHEYGLRGVTVYERSVASLYSRRMLESFGLKGAVRVSPLHCNTAQDVDAFLRVTEDIVRVHGAHRAQAVAATA</sequence>
<dbReference type="KEGG" id="aaa:Acav_0257"/>
<dbReference type="AlphaFoldDB" id="F0Q2S1"/>
<evidence type="ECO:0000259" key="2">
    <source>
        <dbReference type="Pfam" id="PF00266"/>
    </source>
</evidence>
<keyword evidence="3" id="KW-0032">Aminotransferase</keyword>
<name>F0Q2S1_PARA1</name>
<dbReference type="InterPro" id="IPR015422">
    <property type="entry name" value="PyrdxlP-dep_Trfase_small"/>
</dbReference>
<protein>
    <submittedName>
        <fullName evidence="3">Aminotransferase class V</fullName>
    </submittedName>
</protein>
<dbReference type="HOGENOM" id="CLU_003433_2_2_4"/>
<feature type="domain" description="Aminotransferase class V" evidence="2">
    <location>
        <begin position="43"/>
        <end position="258"/>
    </location>
</feature>
<dbReference type="GeneID" id="34237189"/>
<dbReference type="Pfam" id="PF00266">
    <property type="entry name" value="Aminotran_5"/>
    <property type="match status" value="1"/>
</dbReference>
<reference evidence="3" key="1">
    <citation type="submission" date="2011-02" db="EMBL/GenBank/DDBJ databases">
        <title>Complete sequence of Acidovorax avenae subsp. avenae ATCC 19860.</title>
        <authorList>
            <consortium name="US DOE Joint Genome Institute"/>
            <person name="Lucas S."/>
            <person name="Copeland A."/>
            <person name="Lapidus A."/>
            <person name="Cheng J.-F."/>
            <person name="Goodwin L."/>
            <person name="Pitluck S."/>
            <person name="Chertkov O."/>
            <person name="Held B."/>
            <person name="Detter J.C."/>
            <person name="Han C."/>
            <person name="Tapia R."/>
            <person name="Land M."/>
            <person name="Hauser L."/>
            <person name="Kyrpides N."/>
            <person name="Ivanova N."/>
            <person name="Ovchinnikova G."/>
            <person name="Pagani I."/>
            <person name="Gordon S."/>
            <person name="Woyke T."/>
        </authorList>
    </citation>
    <scope>NUCLEOTIDE SEQUENCE</scope>
    <source>
        <strain evidence="3">ATCC 19860</strain>
    </source>
</reference>
<keyword evidence="3" id="KW-0808">Transferase</keyword>
<dbReference type="RefSeq" id="WP_013592767.1">
    <property type="nucleotide sequence ID" value="NC_015138.1"/>
</dbReference>
<proteinExistence type="predicted"/>
<evidence type="ECO:0000313" key="3">
    <source>
        <dbReference type="EMBL" id="ADX44180.1"/>
    </source>
</evidence>
<dbReference type="PANTHER" id="PTHR43586:SF8">
    <property type="entry name" value="CYSTEINE DESULFURASE 1, CHLOROPLASTIC"/>
    <property type="match status" value="1"/>
</dbReference>
<gene>
    <name evidence="3" type="ordered locus">Acav_0257</name>
</gene>
<dbReference type="Proteomes" id="UP000002482">
    <property type="component" value="Chromosome"/>
</dbReference>
<dbReference type="OrthoDB" id="7801625at2"/>
<dbReference type="Gene3D" id="3.90.1150.10">
    <property type="entry name" value="Aspartate Aminotransferase, domain 1"/>
    <property type="match status" value="1"/>
</dbReference>
<keyword evidence="4" id="KW-1185">Reference proteome</keyword>
<evidence type="ECO:0000256" key="1">
    <source>
        <dbReference type="ARBA" id="ARBA00022898"/>
    </source>
</evidence>
<organism evidence="3 4">
    <name type="scientific">Paracidovorax avenae (strain ATCC 19860 / DSM 7227 / CCUG 15838 / JCM 20985 / LMG 2117 / NCPPB 1011)</name>
    <name type="common">Acidovorax avenae</name>
    <dbReference type="NCBI Taxonomy" id="643561"/>
    <lineage>
        <taxon>Bacteria</taxon>
        <taxon>Pseudomonadati</taxon>
        <taxon>Pseudomonadota</taxon>
        <taxon>Betaproteobacteria</taxon>
        <taxon>Burkholderiales</taxon>
        <taxon>Comamonadaceae</taxon>
        <taxon>Paracidovorax</taxon>
    </lineage>
</organism>
<dbReference type="InterPro" id="IPR015421">
    <property type="entry name" value="PyrdxlP-dep_Trfase_major"/>
</dbReference>
<accession>F0Q2S1</accession>
<dbReference type="GO" id="GO:0008483">
    <property type="term" value="F:transaminase activity"/>
    <property type="evidence" value="ECO:0007669"/>
    <property type="project" value="UniProtKB-KW"/>
</dbReference>
<dbReference type="Gene3D" id="3.40.640.10">
    <property type="entry name" value="Type I PLP-dependent aspartate aminotransferase-like (Major domain)"/>
    <property type="match status" value="1"/>
</dbReference>
<keyword evidence="1" id="KW-0663">Pyridoxal phosphate</keyword>
<dbReference type="InterPro" id="IPR000192">
    <property type="entry name" value="Aminotrans_V_dom"/>
</dbReference>
<dbReference type="EMBL" id="CP002521">
    <property type="protein sequence ID" value="ADX44180.1"/>
    <property type="molecule type" value="Genomic_DNA"/>
</dbReference>
<dbReference type="PANTHER" id="PTHR43586">
    <property type="entry name" value="CYSTEINE DESULFURASE"/>
    <property type="match status" value="1"/>
</dbReference>